<dbReference type="SUPFAM" id="SSF54523">
    <property type="entry name" value="Pili subunits"/>
    <property type="match status" value="1"/>
</dbReference>
<organism evidence="11 13">
    <name type="scientific">Aliidiomarina maris</name>
    <dbReference type="NCBI Taxonomy" id="531312"/>
    <lineage>
        <taxon>Bacteria</taxon>
        <taxon>Pseudomonadati</taxon>
        <taxon>Pseudomonadota</taxon>
        <taxon>Gammaproteobacteria</taxon>
        <taxon>Alteromonadales</taxon>
        <taxon>Idiomarinaceae</taxon>
        <taxon>Aliidiomarina</taxon>
    </lineage>
</organism>
<dbReference type="AlphaFoldDB" id="A0A327X388"/>
<dbReference type="GO" id="GO:0015628">
    <property type="term" value="P:protein secretion by the type II secretion system"/>
    <property type="evidence" value="ECO:0007669"/>
    <property type="project" value="UniProtKB-UniRule"/>
</dbReference>
<evidence type="ECO:0000256" key="4">
    <source>
        <dbReference type="ARBA" id="ARBA00022481"/>
    </source>
</evidence>
<gene>
    <name evidence="12" type="primary">gspI</name>
    <name evidence="11" type="ORF">B0I24_102107</name>
    <name evidence="12" type="ORF">CWE07_05040</name>
</gene>
<evidence type="ECO:0000256" key="1">
    <source>
        <dbReference type="ARBA" id="ARBA00004377"/>
    </source>
</evidence>
<evidence type="ECO:0000256" key="8">
    <source>
        <dbReference type="ARBA" id="ARBA00023136"/>
    </source>
</evidence>
<dbReference type="EMBL" id="PIPK01000003">
    <property type="protein sequence ID" value="RUO27313.1"/>
    <property type="molecule type" value="Genomic_DNA"/>
</dbReference>
<feature type="domain" description="Type II secretion system protein GspI C-terminal" evidence="10">
    <location>
        <begin position="44"/>
        <end position="120"/>
    </location>
</feature>
<evidence type="ECO:0000256" key="3">
    <source>
        <dbReference type="ARBA" id="ARBA00022475"/>
    </source>
</evidence>
<dbReference type="PANTHER" id="PTHR38779:SF2">
    <property type="entry name" value="TYPE II SECRETION SYSTEM PROTEIN I-RELATED"/>
    <property type="match status" value="1"/>
</dbReference>
<dbReference type="OrthoDB" id="6121517at2"/>
<accession>A0A327X388</accession>
<evidence type="ECO:0000256" key="7">
    <source>
        <dbReference type="ARBA" id="ARBA00022989"/>
    </source>
</evidence>
<keyword evidence="14" id="KW-1185">Reference proteome</keyword>
<dbReference type="NCBIfam" id="TIGR02532">
    <property type="entry name" value="IV_pilin_GFxxxE"/>
    <property type="match status" value="1"/>
</dbReference>
<comment type="subcellular location">
    <subcellularLocation>
        <location evidence="1 9">Cell inner membrane</location>
        <topology evidence="1 9">Single-pass membrane protein</topology>
    </subcellularLocation>
</comment>
<dbReference type="Proteomes" id="UP000287865">
    <property type="component" value="Unassembled WGS sequence"/>
</dbReference>
<dbReference type="Gene3D" id="3.30.1300.30">
    <property type="entry name" value="GSPII I/J protein-like"/>
    <property type="match status" value="1"/>
</dbReference>
<sequence length="123" mass="13535">MSHRSHTRGFTLIEVMLALSIFSLAALAALSVASEHLRSITMIEARAFATMVASNRMAQVHSSDTWPPQNGASGQMQMAEQTWYWRQQVVETVTDGLREVTIIVSDEEDGAESARLVGFVGRP</sequence>
<comment type="function">
    <text evidence="9">Component of the type II secretion system required for the energy-dependent secretion of extracellular factors such as proteases and toxins from the periplasm.</text>
</comment>
<keyword evidence="6" id="KW-0812">Transmembrane</keyword>
<comment type="PTM">
    <text evidence="9">Cleaved by prepilin peptidase.</text>
</comment>
<evidence type="ECO:0000313" key="12">
    <source>
        <dbReference type="EMBL" id="RUO27313.1"/>
    </source>
</evidence>
<dbReference type="NCBIfam" id="TIGR01707">
    <property type="entry name" value="gspI"/>
    <property type="match status" value="1"/>
</dbReference>
<evidence type="ECO:0000256" key="9">
    <source>
        <dbReference type="RuleBase" id="RU368030"/>
    </source>
</evidence>
<reference evidence="11 13" key="2">
    <citation type="submission" date="2018-06" db="EMBL/GenBank/DDBJ databases">
        <title>Genomic Encyclopedia of Type Strains, Phase III (KMG-III): the genomes of soil and plant-associated and newly described type strains.</title>
        <authorList>
            <person name="Whitman W."/>
        </authorList>
    </citation>
    <scope>NUCLEOTIDE SEQUENCE [LARGE SCALE GENOMIC DNA]</scope>
    <source>
        <strain evidence="11 13">CGMCC 1.15366</strain>
    </source>
</reference>
<keyword evidence="3" id="KW-1003">Cell membrane</keyword>
<protein>
    <recommendedName>
        <fullName evidence="9">Type II secretion system protein I</fullName>
        <shortName evidence="9">T2SS minor pseudopilin I</shortName>
    </recommendedName>
</protein>
<name>A0A327X388_9GAMM</name>
<evidence type="ECO:0000256" key="2">
    <source>
        <dbReference type="ARBA" id="ARBA00008358"/>
    </source>
</evidence>
<evidence type="ECO:0000256" key="5">
    <source>
        <dbReference type="ARBA" id="ARBA00022519"/>
    </source>
</evidence>
<dbReference type="Pfam" id="PF07963">
    <property type="entry name" value="N_methyl"/>
    <property type="match status" value="1"/>
</dbReference>
<evidence type="ECO:0000259" key="10">
    <source>
        <dbReference type="Pfam" id="PF02501"/>
    </source>
</evidence>
<dbReference type="PROSITE" id="PS00409">
    <property type="entry name" value="PROKAR_NTER_METHYL"/>
    <property type="match status" value="1"/>
</dbReference>
<comment type="subunit">
    <text evidence="9">Type II secretion is composed of four main components: the outer membrane complex, the inner membrane complex, the cytoplasmic secretion ATPase and the periplasm-spanning pseudopilus.</text>
</comment>
<comment type="caution">
    <text evidence="11">The sequence shown here is derived from an EMBL/GenBank/DDBJ whole genome shotgun (WGS) entry which is preliminary data.</text>
</comment>
<reference evidence="12 14" key="1">
    <citation type="journal article" date="2018" name="Front. Microbiol.">
        <title>Genome-Based Analysis Reveals the Taxonomy and Diversity of the Family Idiomarinaceae.</title>
        <authorList>
            <person name="Liu Y."/>
            <person name="Lai Q."/>
            <person name="Shao Z."/>
        </authorList>
    </citation>
    <scope>NUCLEOTIDE SEQUENCE [LARGE SCALE GENOMIC DNA]</scope>
    <source>
        <strain evidence="12 14">CF12-14</strain>
    </source>
</reference>
<dbReference type="Proteomes" id="UP000249203">
    <property type="component" value="Unassembled WGS sequence"/>
</dbReference>
<keyword evidence="5 9" id="KW-0997">Cell inner membrane</keyword>
<dbReference type="GO" id="GO:0005886">
    <property type="term" value="C:plasma membrane"/>
    <property type="evidence" value="ECO:0007669"/>
    <property type="project" value="UniProtKB-SubCell"/>
</dbReference>
<dbReference type="PANTHER" id="PTHR38779">
    <property type="entry name" value="TYPE II SECRETION SYSTEM PROTEIN I-RELATED"/>
    <property type="match status" value="1"/>
</dbReference>
<comment type="similarity">
    <text evidence="2 9">Belongs to the GSP I family.</text>
</comment>
<dbReference type="InterPro" id="IPR012902">
    <property type="entry name" value="N_methyl_site"/>
</dbReference>
<keyword evidence="7" id="KW-1133">Transmembrane helix</keyword>
<evidence type="ECO:0000256" key="6">
    <source>
        <dbReference type="ARBA" id="ARBA00022692"/>
    </source>
</evidence>
<evidence type="ECO:0000313" key="11">
    <source>
        <dbReference type="EMBL" id="RAK00682.1"/>
    </source>
</evidence>
<evidence type="ECO:0000313" key="14">
    <source>
        <dbReference type="Proteomes" id="UP000287865"/>
    </source>
</evidence>
<evidence type="ECO:0000313" key="13">
    <source>
        <dbReference type="Proteomes" id="UP000249203"/>
    </source>
</evidence>
<dbReference type="Pfam" id="PF02501">
    <property type="entry name" value="T2SSI"/>
    <property type="match status" value="1"/>
</dbReference>
<dbReference type="RefSeq" id="WP_111568475.1">
    <property type="nucleotide sequence ID" value="NZ_PIPK01000003.1"/>
</dbReference>
<keyword evidence="8" id="KW-0472">Membrane</keyword>
<dbReference type="InterPro" id="IPR003413">
    <property type="entry name" value="T2SS_GspI_C"/>
</dbReference>
<dbReference type="EMBL" id="QLMD01000002">
    <property type="protein sequence ID" value="RAK00682.1"/>
    <property type="molecule type" value="Genomic_DNA"/>
</dbReference>
<proteinExistence type="inferred from homology"/>
<dbReference type="InterPro" id="IPR010052">
    <property type="entry name" value="T2SS_protein-GspI"/>
</dbReference>
<dbReference type="InterPro" id="IPR045584">
    <property type="entry name" value="Pilin-like"/>
</dbReference>
<keyword evidence="4 9" id="KW-0488">Methylation</keyword>
<dbReference type="GO" id="GO:0015627">
    <property type="term" value="C:type II protein secretion system complex"/>
    <property type="evidence" value="ECO:0007669"/>
    <property type="project" value="UniProtKB-UniRule"/>
</dbReference>